<dbReference type="Gene3D" id="3.40.50.2300">
    <property type="match status" value="1"/>
</dbReference>
<evidence type="ECO:0000313" key="4">
    <source>
        <dbReference type="EMBL" id="TGM30788.1"/>
    </source>
</evidence>
<dbReference type="SMART" id="SM00448">
    <property type="entry name" value="REC"/>
    <property type="match status" value="1"/>
</dbReference>
<name>A0A5F2C6R1_9LEPT</name>
<keyword evidence="6" id="KW-1185">Reference proteome</keyword>
<dbReference type="InterPro" id="IPR011006">
    <property type="entry name" value="CheY-like_superfamily"/>
</dbReference>
<protein>
    <submittedName>
        <fullName evidence="3">Hybrid sensor histidine kinase/response regulator</fullName>
    </submittedName>
</protein>
<dbReference type="PANTHER" id="PTHR43228:SF1">
    <property type="entry name" value="TWO-COMPONENT RESPONSE REGULATOR ARR22"/>
    <property type="match status" value="1"/>
</dbReference>
<feature type="modified residue" description="4-aspartylphosphate" evidence="1">
    <location>
        <position position="73"/>
    </location>
</feature>
<proteinExistence type="predicted"/>
<evidence type="ECO:0000259" key="2">
    <source>
        <dbReference type="PROSITE" id="PS50110"/>
    </source>
</evidence>
<dbReference type="Proteomes" id="UP000298057">
    <property type="component" value="Unassembled WGS sequence"/>
</dbReference>
<dbReference type="GO" id="GO:0000160">
    <property type="term" value="P:phosphorelay signal transduction system"/>
    <property type="evidence" value="ECO:0007669"/>
    <property type="project" value="InterPro"/>
</dbReference>
<dbReference type="PANTHER" id="PTHR43228">
    <property type="entry name" value="TWO-COMPONENT RESPONSE REGULATOR"/>
    <property type="match status" value="1"/>
</dbReference>
<dbReference type="Gene3D" id="3.30.565.10">
    <property type="entry name" value="Histidine kinase-like ATPase, C-terminal domain"/>
    <property type="match status" value="1"/>
</dbReference>
<dbReference type="SUPFAM" id="SSF52172">
    <property type="entry name" value="CheY-like"/>
    <property type="match status" value="1"/>
</dbReference>
<dbReference type="Pfam" id="PF00072">
    <property type="entry name" value="Response_reg"/>
    <property type="match status" value="1"/>
</dbReference>
<dbReference type="PROSITE" id="PS50110">
    <property type="entry name" value="RESPONSE_REGULATORY"/>
    <property type="match status" value="1"/>
</dbReference>
<dbReference type="RefSeq" id="WP_135625659.1">
    <property type="nucleotide sequence ID" value="NZ_RQGU01000010.1"/>
</dbReference>
<dbReference type="EMBL" id="RQGV01000016">
    <property type="protein sequence ID" value="TGM12727.1"/>
    <property type="molecule type" value="Genomic_DNA"/>
</dbReference>
<dbReference type="InterPro" id="IPR036890">
    <property type="entry name" value="HATPase_C_sf"/>
</dbReference>
<comment type="caution">
    <text evidence="3">The sequence shown here is derived from an EMBL/GenBank/DDBJ whole genome shotgun (WGS) entry which is preliminary data.</text>
</comment>
<dbReference type="Proteomes" id="UP000297832">
    <property type="component" value="Unassembled WGS sequence"/>
</dbReference>
<sequence length="431" mass="48589">MNLELDQVVDMQVLSAESGAGKILIIEDSPEIALVYDHFCRKMNWDFDIASNGMEGMRKVLSAPNPYAVYLVDLVMPEQDGPSFIRDLKERDPNAIIIVQSSLEAPEKIIEVMKLGVFDYLVKPIKKEDFDRAITLAFQYNNLRAFQADVERSNRNVLKEQLDWLTYKESIRKSDENSLSLSTIKSLNTSFSQGSGIGAILSLLDLLKMGHQATENGALVSNEILNLLYASQDILRKQLGALSTILSLASEQAKMETILIGDLVHILTKRSEIFVPFLDRKDLKIRFSSSKSKESVKIQMDWLGIVFEELVLNAMKYSKKSTFIDVYFSKIDGYFCLAIKNVVTSSQELVDEENKEVLVTRPFYRLLPPVEEFSELERFGMGLGLTAVDMIVNKHRGIFNIHNVSDHTAASVEPCVMAEAFFPVVVSQSVY</sequence>
<gene>
    <name evidence="3" type="ORF">EHQ81_12605</name>
    <name evidence="4" type="ORF">EHQ82_00445</name>
</gene>
<dbReference type="InterPro" id="IPR052048">
    <property type="entry name" value="ST_Response_Regulator"/>
</dbReference>
<organism evidence="3 5">
    <name type="scientific">Leptospira selangorensis</name>
    <dbReference type="NCBI Taxonomy" id="2484982"/>
    <lineage>
        <taxon>Bacteria</taxon>
        <taxon>Pseudomonadati</taxon>
        <taxon>Spirochaetota</taxon>
        <taxon>Spirochaetia</taxon>
        <taxon>Leptospirales</taxon>
        <taxon>Leptospiraceae</taxon>
        <taxon>Leptospira</taxon>
    </lineage>
</organism>
<keyword evidence="1" id="KW-0597">Phosphoprotein</keyword>
<dbReference type="CDD" id="cd00156">
    <property type="entry name" value="REC"/>
    <property type="match status" value="1"/>
</dbReference>
<accession>A0A5F2C6R1</accession>
<dbReference type="EMBL" id="RQGU01000010">
    <property type="protein sequence ID" value="TGM30788.1"/>
    <property type="molecule type" value="Genomic_DNA"/>
</dbReference>
<keyword evidence="3" id="KW-0418">Kinase</keyword>
<dbReference type="AlphaFoldDB" id="A0A5F2C6R1"/>
<evidence type="ECO:0000256" key="1">
    <source>
        <dbReference type="PROSITE-ProRule" id="PRU00169"/>
    </source>
</evidence>
<evidence type="ECO:0000313" key="3">
    <source>
        <dbReference type="EMBL" id="TGM12727.1"/>
    </source>
</evidence>
<feature type="domain" description="Response regulatory" evidence="2">
    <location>
        <begin position="22"/>
        <end position="138"/>
    </location>
</feature>
<reference evidence="4" key="1">
    <citation type="submission" date="2018-10" db="EMBL/GenBank/DDBJ databases">
        <authorList>
            <person name="Vincent A.T."/>
            <person name="Schiettekatte O."/>
            <person name="Bourhy P."/>
            <person name="Veyrier F.J."/>
            <person name="Picardeau M."/>
        </authorList>
    </citation>
    <scope>NUCLEOTIDE SEQUENCE</scope>
    <source>
        <strain evidence="4">201702406</strain>
    </source>
</reference>
<evidence type="ECO:0000313" key="6">
    <source>
        <dbReference type="Proteomes" id="UP000298057"/>
    </source>
</evidence>
<dbReference type="GO" id="GO:0016301">
    <property type="term" value="F:kinase activity"/>
    <property type="evidence" value="ECO:0007669"/>
    <property type="project" value="UniProtKB-KW"/>
</dbReference>
<dbReference type="InterPro" id="IPR001789">
    <property type="entry name" value="Sig_transdc_resp-reg_receiver"/>
</dbReference>
<reference evidence="5 6" key="2">
    <citation type="journal article" date="2019" name="PLoS Negl. Trop. Dis.">
        <title>Revisiting the worldwide diversity of Leptospira species in the environment.</title>
        <authorList>
            <person name="Vincent A.T."/>
            <person name="Schiettekatte O."/>
            <person name="Bourhy P."/>
            <person name="Veyrier F.J."/>
            <person name="Picardeau M."/>
        </authorList>
    </citation>
    <scope>NUCLEOTIDE SEQUENCE [LARGE SCALE GENOMIC DNA]</scope>
    <source>
        <strain evidence="3 5">201702405</strain>
        <strain evidence="6">201702406</strain>
    </source>
</reference>
<keyword evidence="3" id="KW-0808">Transferase</keyword>
<dbReference type="SUPFAM" id="SSF55874">
    <property type="entry name" value="ATPase domain of HSP90 chaperone/DNA topoisomerase II/histidine kinase"/>
    <property type="match status" value="1"/>
</dbReference>
<evidence type="ECO:0000313" key="5">
    <source>
        <dbReference type="Proteomes" id="UP000297832"/>
    </source>
</evidence>